<reference evidence="3" key="1">
    <citation type="journal article" date="2020" name="Stud. Mycol.">
        <title>101 Dothideomycetes genomes: a test case for predicting lifestyles and emergence of pathogens.</title>
        <authorList>
            <person name="Haridas S."/>
            <person name="Albert R."/>
            <person name="Binder M."/>
            <person name="Bloem J."/>
            <person name="Labutti K."/>
            <person name="Salamov A."/>
            <person name="Andreopoulos B."/>
            <person name="Baker S."/>
            <person name="Barry K."/>
            <person name="Bills G."/>
            <person name="Bluhm B."/>
            <person name="Cannon C."/>
            <person name="Castanera R."/>
            <person name="Culley D."/>
            <person name="Daum C."/>
            <person name="Ezra D."/>
            <person name="Gonzalez J."/>
            <person name="Henrissat B."/>
            <person name="Kuo A."/>
            <person name="Liang C."/>
            <person name="Lipzen A."/>
            <person name="Lutzoni F."/>
            <person name="Magnuson J."/>
            <person name="Mondo S."/>
            <person name="Nolan M."/>
            <person name="Ohm R."/>
            <person name="Pangilinan J."/>
            <person name="Park H.-J."/>
            <person name="Ramirez L."/>
            <person name="Alfaro M."/>
            <person name="Sun H."/>
            <person name="Tritt A."/>
            <person name="Yoshinaga Y."/>
            <person name="Zwiers L.-H."/>
            <person name="Turgeon B."/>
            <person name="Goodwin S."/>
            <person name="Spatafora J."/>
            <person name="Crous P."/>
            <person name="Grigoriev I."/>
        </authorList>
    </citation>
    <scope>NUCLEOTIDE SEQUENCE</scope>
    <source>
        <strain evidence="3">CBS 101060</strain>
    </source>
</reference>
<feature type="region of interest" description="Disordered" evidence="1">
    <location>
        <begin position="286"/>
        <end position="374"/>
    </location>
</feature>
<evidence type="ECO:0000256" key="2">
    <source>
        <dbReference type="SAM" id="Phobius"/>
    </source>
</evidence>
<proteinExistence type="predicted"/>
<feature type="transmembrane region" description="Helical" evidence="2">
    <location>
        <begin position="131"/>
        <end position="152"/>
    </location>
</feature>
<organism evidence="3 4">
    <name type="scientific">Patellaria atrata CBS 101060</name>
    <dbReference type="NCBI Taxonomy" id="1346257"/>
    <lineage>
        <taxon>Eukaryota</taxon>
        <taxon>Fungi</taxon>
        <taxon>Dikarya</taxon>
        <taxon>Ascomycota</taxon>
        <taxon>Pezizomycotina</taxon>
        <taxon>Dothideomycetes</taxon>
        <taxon>Dothideomycetes incertae sedis</taxon>
        <taxon>Patellariales</taxon>
        <taxon>Patellariaceae</taxon>
        <taxon>Patellaria</taxon>
    </lineage>
</organism>
<feature type="transmembrane region" description="Helical" evidence="2">
    <location>
        <begin position="172"/>
        <end position="194"/>
    </location>
</feature>
<dbReference type="PANTHER" id="PTHR35184">
    <property type="entry name" value="YALI0C10208P"/>
    <property type="match status" value="1"/>
</dbReference>
<dbReference type="EMBL" id="MU006096">
    <property type="protein sequence ID" value="KAF2838891.1"/>
    <property type="molecule type" value="Genomic_DNA"/>
</dbReference>
<keyword evidence="4" id="KW-1185">Reference proteome</keyword>
<feature type="transmembrane region" description="Helical" evidence="2">
    <location>
        <begin position="214"/>
        <end position="235"/>
    </location>
</feature>
<feature type="compositionally biased region" description="Basic and acidic residues" evidence="1">
    <location>
        <begin position="351"/>
        <end position="365"/>
    </location>
</feature>
<keyword evidence="2" id="KW-0472">Membrane</keyword>
<dbReference type="InterPro" id="IPR021460">
    <property type="entry name" value="DUF3112"/>
</dbReference>
<dbReference type="AlphaFoldDB" id="A0A9P4SA45"/>
<keyword evidence="2" id="KW-0812">Transmembrane</keyword>
<name>A0A9P4SA45_9PEZI</name>
<sequence length="374" mass="41555">MSTPRQAPYVPTTWALGGRPKTGVDVPVTAVFLALFIIGAVVHMTIFQKNNRQGHKFIFSVLLFGFCMARITTTTLRIASTCLPHNIRLAIAAQILVAAGILLIFIINLIFTQRIIRSQHPQIGWHRALTAFFLALYVLIGINLAIIITVTVQSFYTLDRNIRRIDRDLQLYVSTFFTLASFLPLPLLLISHLLPRRSPIDSFGHGTHGAKTLILLAGTLLACLGAAYRCGTAYLDPVPMSRPLPDYFHKACFYVFNFGLEVLIVFLYAFTRIDRRFWIPNGAKGPGSYSSTQVPATKRTVGQEKADSMYDGDGLRGEGDEVSRPAMPDVEQAKEKQMDLGRDSGVGSGRRTWEAEAEERERETVRLPGVGQAK</sequence>
<comment type="caution">
    <text evidence="3">The sequence shown here is derived from an EMBL/GenBank/DDBJ whole genome shotgun (WGS) entry which is preliminary data.</text>
</comment>
<protein>
    <recommendedName>
        <fullName evidence="5">Family c-likeg-protein-coupled receptor protein</fullName>
    </recommendedName>
</protein>
<feature type="transmembrane region" description="Helical" evidence="2">
    <location>
        <begin position="26"/>
        <end position="46"/>
    </location>
</feature>
<feature type="compositionally biased region" description="Basic and acidic residues" evidence="1">
    <location>
        <begin position="301"/>
        <end position="323"/>
    </location>
</feature>
<accession>A0A9P4SA45</accession>
<dbReference type="Pfam" id="PF11309">
    <property type="entry name" value="DUF3112"/>
    <property type="match status" value="1"/>
</dbReference>
<evidence type="ECO:0000313" key="3">
    <source>
        <dbReference type="EMBL" id="KAF2838891.1"/>
    </source>
</evidence>
<feature type="transmembrane region" description="Helical" evidence="2">
    <location>
        <begin position="247"/>
        <end position="270"/>
    </location>
</feature>
<dbReference type="PANTHER" id="PTHR35184:SF1">
    <property type="entry name" value="INTEGRAL MEMBRANE PROTEIN"/>
    <property type="match status" value="1"/>
</dbReference>
<feature type="transmembrane region" description="Helical" evidence="2">
    <location>
        <begin position="58"/>
        <end position="79"/>
    </location>
</feature>
<evidence type="ECO:0000313" key="4">
    <source>
        <dbReference type="Proteomes" id="UP000799429"/>
    </source>
</evidence>
<keyword evidence="2" id="KW-1133">Transmembrane helix</keyword>
<dbReference type="OrthoDB" id="3357002at2759"/>
<feature type="transmembrane region" description="Helical" evidence="2">
    <location>
        <begin position="91"/>
        <end position="111"/>
    </location>
</feature>
<feature type="compositionally biased region" description="Basic and acidic residues" evidence="1">
    <location>
        <begin position="331"/>
        <end position="342"/>
    </location>
</feature>
<gene>
    <name evidence="3" type="ORF">M501DRAFT_1004730</name>
</gene>
<dbReference type="Proteomes" id="UP000799429">
    <property type="component" value="Unassembled WGS sequence"/>
</dbReference>
<evidence type="ECO:0000256" key="1">
    <source>
        <dbReference type="SAM" id="MobiDB-lite"/>
    </source>
</evidence>
<evidence type="ECO:0008006" key="5">
    <source>
        <dbReference type="Google" id="ProtNLM"/>
    </source>
</evidence>